<dbReference type="Proteomes" id="UP000317990">
    <property type="component" value="Unassembled WGS sequence"/>
</dbReference>
<proteinExistence type="predicted"/>
<sequence>MLFPLPQLEPMVQRVLADTQAQNGLVVVTEAAHPLGQQLRFVPHAKINLFTAKLQQKPWGQHLAEELLAMLHDCFGGSSKPVLLLQADGHHWLGKIDLHPRARKLAHDIDHLKRCLSRTS</sequence>
<organism evidence="1 2">
    <name type="scientific">Aphanocapsa feldmannii 277cV</name>
    <dbReference type="NCBI Taxonomy" id="2507553"/>
    <lineage>
        <taxon>Bacteria</taxon>
        <taxon>Bacillati</taxon>
        <taxon>Cyanobacteriota</taxon>
        <taxon>Cyanophyceae</taxon>
        <taxon>Oscillatoriophycideae</taxon>
        <taxon>Chroococcales</taxon>
        <taxon>Microcystaceae</taxon>
        <taxon>Aphanocapsa</taxon>
    </lineage>
</organism>
<dbReference type="EMBL" id="SRMO01000059">
    <property type="protein sequence ID" value="TGG92610.1"/>
    <property type="molecule type" value="Genomic_DNA"/>
</dbReference>
<accession>A0A524RNM2</accession>
<evidence type="ECO:0000313" key="2">
    <source>
        <dbReference type="Proteomes" id="UP000317990"/>
    </source>
</evidence>
<evidence type="ECO:0000313" key="1">
    <source>
        <dbReference type="EMBL" id="TGG92610.1"/>
    </source>
</evidence>
<protein>
    <submittedName>
        <fullName evidence="1">Uncharacterized protein</fullName>
    </submittedName>
</protein>
<reference evidence="1 2" key="1">
    <citation type="journal article" date="2019" name="mSystems">
        <title>Life at home and on the roam: Genomic adaptions reflect the dual lifestyle of an intracellular, facultative symbiont.</title>
        <authorList>
            <person name="Burgsdorf I."/>
        </authorList>
    </citation>
    <scope>NUCLEOTIDE SEQUENCE [LARGE SCALE GENOMIC DNA]</scope>
    <source>
        <strain evidence="1">277cV</strain>
    </source>
</reference>
<dbReference type="AlphaFoldDB" id="A0A524RNM2"/>
<gene>
    <name evidence="1" type="ORF">ERJ67_05140</name>
</gene>
<comment type="caution">
    <text evidence="1">The sequence shown here is derived from an EMBL/GenBank/DDBJ whole genome shotgun (WGS) entry which is preliminary data.</text>
</comment>
<name>A0A524RNM2_9CHRO</name>